<feature type="region of interest" description="Disordered" evidence="1">
    <location>
        <begin position="1"/>
        <end position="20"/>
    </location>
</feature>
<comment type="caution">
    <text evidence="2">The sequence shown here is derived from an EMBL/GenBank/DDBJ whole genome shotgun (WGS) entry which is preliminary data.</text>
</comment>
<dbReference type="RefSeq" id="WP_169788656.1">
    <property type="nucleotide sequence ID" value="NZ_BAABTN010000023.1"/>
</dbReference>
<evidence type="ECO:0000313" key="3">
    <source>
        <dbReference type="Proteomes" id="UP000302139"/>
    </source>
</evidence>
<name>A0A4D4MAE8_STRAX</name>
<dbReference type="AlphaFoldDB" id="A0A4D4MAE8"/>
<accession>A0A4D4MAE8</accession>
<evidence type="ECO:0000256" key="1">
    <source>
        <dbReference type="SAM" id="MobiDB-lite"/>
    </source>
</evidence>
<protein>
    <submittedName>
        <fullName evidence="2">Uncharacterized protein</fullName>
    </submittedName>
</protein>
<reference evidence="2 3" key="1">
    <citation type="submission" date="2019-04" db="EMBL/GenBank/DDBJ databases">
        <title>Draft genome sequences of Streptomyces avermitilis NBRC 14893.</title>
        <authorList>
            <person name="Komaki H."/>
            <person name="Tamura T."/>
            <person name="Hosoyama A."/>
        </authorList>
    </citation>
    <scope>NUCLEOTIDE SEQUENCE [LARGE SCALE GENOMIC DNA]</scope>
    <source>
        <strain evidence="2 3">NBRC 14893</strain>
    </source>
</reference>
<organism evidence="2 3">
    <name type="scientific">Streptomyces avermitilis</name>
    <dbReference type="NCBI Taxonomy" id="33903"/>
    <lineage>
        <taxon>Bacteria</taxon>
        <taxon>Bacillati</taxon>
        <taxon>Actinomycetota</taxon>
        <taxon>Actinomycetes</taxon>
        <taxon>Kitasatosporales</taxon>
        <taxon>Streptomycetaceae</taxon>
        <taxon>Streptomyces</taxon>
    </lineage>
</organism>
<dbReference type="Proteomes" id="UP000302139">
    <property type="component" value="Unassembled WGS sequence"/>
</dbReference>
<proteinExistence type="predicted"/>
<dbReference type="EMBL" id="BJHX01000001">
    <property type="protein sequence ID" value="GDY68845.1"/>
    <property type="molecule type" value="Genomic_DNA"/>
</dbReference>
<evidence type="ECO:0000313" key="2">
    <source>
        <dbReference type="EMBL" id="GDY68845.1"/>
    </source>
</evidence>
<sequence>MADSDGPGVGGRLAPAAGPGRGPLDLGGDFLTLGKARVLRKILVGVRVPLPDHELDFKSPPGFEESWLKENQLLEFRCEFQPTGQRVQARLRARLAVAWRDAYRVLLLGEIPPKFELITVENLDFVVALDGKRVFDVVEARPEQNGHSLVVPVRFGGSLRISNIVYCMNKSVERMTDLRSGQTPA</sequence>
<gene>
    <name evidence="2" type="ORF">SAV14893_082380</name>
</gene>